<sequence>MNGADEELISTDLSVCLQKLHSLFSDAPDLIATKFVINQTNHSALLAYLDNMVDKNSINDNVLRSLLFETVTYTGLDNLEVSIGSKQATSSWIEVQQGILSGKSILFVEGESQCLVLNTPGWPQRDVSEPVKETVIKASRQSFVESLGQNISLIRRYLPDGELKIQETRIGARSQTKVALLYLGDVMNSEIVAMLEDRLSKINIDAIINIGELEELIETNSFTPFPQYLSTERPDSAASHILQGRIVIVADHSPWVLVGPMTLASFFHSPDDYSMRWIISSFIRMLRFVSFLISIFLPALYIAALTFHYEIIPLSLILSIGESRERVPIPPILEATIMEITLEMLREAGLRLPSKIGQTVGIVGGIVIGQAAVSAGIVSNVMVIVVAATAIASFIMPNADLSAAARILRFPMMVMAYMFGIIGLVIGLMILTVHLITLDSLGTPYGSPFAPFHPVAWRDNLVRLPIWSLIKRPFSNRTKQLIRQDPNNRSDDA</sequence>
<proteinExistence type="inferred from homology"/>
<dbReference type="EMBL" id="CP069127">
    <property type="protein sequence ID" value="QRG70617.1"/>
    <property type="molecule type" value="Genomic_DNA"/>
</dbReference>
<keyword evidence="3" id="KW-1133">Transmembrane helix</keyword>
<evidence type="ECO:0000256" key="2">
    <source>
        <dbReference type="ARBA" id="ARBA00023136"/>
    </source>
</evidence>
<keyword evidence="5" id="KW-1185">Reference proteome</keyword>
<reference evidence="4 5" key="1">
    <citation type="submission" date="2021-01" db="EMBL/GenBank/DDBJ databases">
        <title>Identification of strong promoters based on the transcriptome of Brevibacillus choshinensis.</title>
        <authorList>
            <person name="Yao D."/>
            <person name="Zhang K."/>
            <person name="Wu J."/>
        </authorList>
    </citation>
    <scope>NUCLEOTIDE SEQUENCE [LARGE SCALE GENOMIC DNA]</scope>
    <source>
        <strain evidence="4 5">HPD31-SP3</strain>
    </source>
</reference>
<feature type="transmembrane region" description="Helical" evidence="3">
    <location>
        <begin position="416"/>
        <end position="436"/>
    </location>
</feature>
<dbReference type="PANTHER" id="PTHR22550">
    <property type="entry name" value="SPORE GERMINATION PROTEIN"/>
    <property type="match status" value="1"/>
</dbReference>
<comment type="similarity">
    <text evidence="1">Belongs to the GerABKA family.</text>
</comment>
<protein>
    <submittedName>
        <fullName evidence="4">Spore germination protein</fullName>
    </submittedName>
</protein>
<evidence type="ECO:0000256" key="1">
    <source>
        <dbReference type="ARBA" id="ARBA00005278"/>
    </source>
</evidence>
<feature type="transmembrane region" description="Helical" evidence="3">
    <location>
        <begin position="362"/>
        <end position="395"/>
    </location>
</feature>
<evidence type="ECO:0000313" key="4">
    <source>
        <dbReference type="EMBL" id="QRG70617.1"/>
    </source>
</evidence>
<name>A0ABX7FXT1_BRECH</name>
<keyword evidence="3" id="KW-0812">Transmembrane</keyword>
<organism evidence="4 5">
    <name type="scientific">Brevibacillus choshinensis</name>
    <dbReference type="NCBI Taxonomy" id="54911"/>
    <lineage>
        <taxon>Bacteria</taxon>
        <taxon>Bacillati</taxon>
        <taxon>Bacillota</taxon>
        <taxon>Bacilli</taxon>
        <taxon>Bacillales</taxon>
        <taxon>Paenibacillaceae</taxon>
        <taxon>Brevibacillus</taxon>
    </lineage>
</organism>
<dbReference type="InterPro" id="IPR004995">
    <property type="entry name" value="Spore_Ger"/>
</dbReference>
<feature type="transmembrane region" description="Helical" evidence="3">
    <location>
        <begin position="285"/>
        <end position="309"/>
    </location>
</feature>
<keyword evidence="2 3" id="KW-0472">Membrane</keyword>
<evidence type="ECO:0000256" key="3">
    <source>
        <dbReference type="SAM" id="Phobius"/>
    </source>
</evidence>
<dbReference type="Pfam" id="PF03323">
    <property type="entry name" value="GerA"/>
    <property type="match status" value="1"/>
</dbReference>
<dbReference type="Proteomes" id="UP000596248">
    <property type="component" value="Chromosome"/>
</dbReference>
<accession>A0ABX7FXT1</accession>
<gene>
    <name evidence="4" type="ORF">JNE38_15560</name>
</gene>
<dbReference type="PANTHER" id="PTHR22550:SF16">
    <property type="entry name" value="SPORE GERMINATION PROTEIN"/>
    <property type="match status" value="1"/>
</dbReference>
<evidence type="ECO:0000313" key="5">
    <source>
        <dbReference type="Proteomes" id="UP000596248"/>
    </source>
</evidence>
<dbReference type="InterPro" id="IPR050768">
    <property type="entry name" value="UPF0353/GerABKA_families"/>
</dbReference>
<dbReference type="PIRSF" id="PIRSF005690">
    <property type="entry name" value="GerBA"/>
    <property type="match status" value="1"/>
</dbReference>